<feature type="transmembrane region" description="Helical" evidence="6">
    <location>
        <begin position="113"/>
        <end position="138"/>
    </location>
</feature>
<evidence type="ECO:0000256" key="2">
    <source>
        <dbReference type="ARBA" id="ARBA00022692"/>
    </source>
</evidence>
<sequence length="593" mass="65191">MSVPRERQPYSTADSEETSKTSSSEPASEMGDYYKDIDVSLELDDLGASNFDGQHHLSLPPRPRSTAASSRLPQYDDGSEADKGHGGAASKAADKDAPAKSLWQLPPADLRNFSLLCLLYLLQGIPVGLAMGSVPFLLKSKLSYGQVGLFSLASYPYSMKLLWSPIVDAIYSRRIGRRKSWIVPIQTVSSIMLLWLGSHVDTLMEDAENHLGFITLVFFTLVFLCATQDVAVDGWALTLLSHANLSYASTAQTIGLNTGYFLSFTVFLAFNSPEFANKYFRSVPGDTGLLSMSTYLTFWGWVYLIMTIALLFGKREEKTRGDARTGKSGIMDVYSAMWKIGKLSNVQLFVGIHLIAKFGFQANDAVTNLKLLEKGFSKEDLALTVLIDFPFEIIFGYYAAKWSVGDRPLRPWLYAFAGRLGCALLAQALVMCFPSGGVGNGYLLLVILVHVLGSFMSTVQFVSINAFHTQIADPAIGGTYMTTLNTVSNLGGQWPRVLVLFAVDYFTRADCEMDAAKSTADQLDTFVPFSCAKQADRQKCSAIEGAACVMKVDGYYIANLMCVAVGGALFFTVIRKKVEYLQTLPLSKWRVEK</sequence>
<evidence type="ECO:0000313" key="7">
    <source>
        <dbReference type="EMBL" id="KAK7207548.1"/>
    </source>
</evidence>
<evidence type="ECO:0000256" key="6">
    <source>
        <dbReference type="SAM" id="Phobius"/>
    </source>
</evidence>
<gene>
    <name evidence="7" type="ORF">BZA70DRAFT_18320</name>
</gene>
<evidence type="ECO:0000313" key="8">
    <source>
        <dbReference type="Proteomes" id="UP001498771"/>
    </source>
</evidence>
<feature type="transmembrane region" description="Helical" evidence="6">
    <location>
        <begin position="381"/>
        <end position="400"/>
    </location>
</feature>
<keyword evidence="4 6" id="KW-0472">Membrane</keyword>
<dbReference type="InterPro" id="IPR036259">
    <property type="entry name" value="MFS_trans_sf"/>
</dbReference>
<name>A0ABR1FCH2_9ASCO</name>
<evidence type="ECO:0000256" key="4">
    <source>
        <dbReference type="ARBA" id="ARBA00023136"/>
    </source>
</evidence>
<feature type="transmembrane region" description="Helical" evidence="6">
    <location>
        <begin position="442"/>
        <end position="464"/>
    </location>
</feature>
<dbReference type="GeneID" id="90035474"/>
<reference evidence="7 8" key="1">
    <citation type="submission" date="2024-03" db="EMBL/GenBank/DDBJ databases">
        <title>Genome-scale model development and genomic sequencing of the oleaginous clade Lipomyces.</title>
        <authorList>
            <consortium name="Lawrence Berkeley National Laboratory"/>
            <person name="Czajka J.J."/>
            <person name="Han Y."/>
            <person name="Kim J."/>
            <person name="Mondo S.J."/>
            <person name="Hofstad B.A."/>
            <person name="Robles A."/>
            <person name="Haridas S."/>
            <person name="Riley R."/>
            <person name="LaButti K."/>
            <person name="Pangilinan J."/>
            <person name="Andreopoulos W."/>
            <person name="Lipzen A."/>
            <person name="Yan J."/>
            <person name="Wang M."/>
            <person name="Ng V."/>
            <person name="Grigoriev I.V."/>
            <person name="Spatafora J.W."/>
            <person name="Magnuson J.K."/>
            <person name="Baker S.E."/>
            <person name="Pomraning K.R."/>
        </authorList>
    </citation>
    <scope>NUCLEOTIDE SEQUENCE [LARGE SCALE GENOMIC DNA]</scope>
    <source>
        <strain evidence="7 8">Phaff 52-87</strain>
    </source>
</reference>
<dbReference type="Proteomes" id="UP001498771">
    <property type="component" value="Unassembled WGS sequence"/>
</dbReference>
<feature type="transmembrane region" description="Helical" evidence="6">
    <location>
        <begin position="253"/>
        <end position="272"/>
    </location>
</feature>
<feature type="transmembrane region" description="Helical" evidence="6">
    <location>
        <begin position="210"/>
        <end position="232"/>
    </location>
</feature>
<feature type="region of interest" description="Disordered" evidence="5">
    <location>
        <begin position="50"/>
        <end position="93"/>
    </location>
</feature>
<dbReference type="PANTHER" id="PTHR12778:SF9">
    <property type="entry name" value="ACETYL-COENZYME A TRANSPORTER 1"/>
    <property type="match status" value="1"/>
</dbReference>
<evidence type="ECO:0000256" key="5">
    <source>
        <dbReference type="SAM" id="MobiDB-lite"/>
    </source>
</evidence>
<keyword evidence="3 6" id="KW-1133">Transmembrane helix</keyword>
<feature type="compositionally biased region" description="Low complexity" evidence="5">
    <location>
        <begin position="20"/>
        <end position="29"/>
    </location>
</feature>
<keyword evidence="2 6" id="KW-0812">Transmembrane</keyword>
<dbReference type="PANTHER" id="PTHR12778">
    <property type="entry name" value="SOLUTE CARRIER FAMILY 33 ACETYL-COA TRANSPORTER -RELATED"/>
    <property type="match status" value="1"/>
</dbReference>
<dbReference type="EMBL" id="JBBJBU010000001">
    <property type="protein sequence ID" value="KAK7207548.1"/>
    <property type="molecule type" value="Genomic_DNA"/>
</dbReference>
<organism evidence="7 8">
    <name type="scientific">Myxozyma melibiosi</name>
    <dbReference type="NCBI Taxonomy" id="54550"/>
    <lineage>
        <taxon>Eukaryota</taxon>
        <taxon>Fungi</taxon>
        <taxon>Dikarya</taxon>
        <taxon>Ascomycota</taxon>
        <taxon>Saccharomycotina</taxon>
        <taxon>Lipomycetes</taxon>
        <taxon>Lipomycetales</taxon>
        <taxon>Lipomycetaceae</taxon>
        <taxon>Myxozyma</taxon>
    </lineage>
</organism>
<comment type="caution">
    <text evidence="7">The sequence shown here is derived from an EMBL/GenBank/DDBJ whole genome shotgun (WGS) entry which is preliminary data.</text>
</comment>
<dbReference type="SUPFAM" id="SSF103473">
    <property type="entry name" value="MFS general substrate transporter"/>
    <property type="match status" value="1"/>
</dbReference>
<feature type="region of interest" description="Disordered" evidence="5">
    <location>
        <begin position="1"/>
        <end position="31"/>
    </location>
</feature>
<evidence type="ECO:0000256" key="3">
    <source>
        <dbReference type="ARBA" id="ARBA00022989"/>
    </source>
</evidence>
<dbReference type="InterPro" id="IPR024371">
    <property type="entry name" value="AcetylCoA_trans_1-like"/>
</dbReference>
<dbReference type="InterPro" id="IPR004752">
    <property type="entry name" value="AmpG_permease/AT-1"/>
</dbReference>
<feature type="transmembrane region" description="Helical" evidence="6">
    <location>
        <begin position="555"/>
        <end position="574"/>
    </location>
</feature>
<accession>A0ABR1FCH2</accession>
<feature type="transmembrane region" description="Helical" evidence="6">
    <location>
        <begin position="292"/>
        <end position="312"/>
    </location>
</feature>
<evidence type="ECO:0000256" key="1">
    <source>
        <dbReference type="ARBA" id="ARBA00004141"/>
    </source>
</evidence>
<feature type="transmembrane region" description="Helical" evidence="6">
    <location>
        <begin position="181"/>
        <end position="198"/>
    </location>
</feature>
<feature type="transmembrane region" description="Helical" evidence="6">
    <location>
        <begin position="412"/>
        <end position="430"/>
    </location>
</feature>
<comment type="subcellular location">
    <subcellularLocation>
        <location evidence="1">Membrane</location>
        <topology evidence="1">Multi-pass membrane protein</topology>
    </subcellularLocation>
</comment>
<dbReference type="RefSeq" id="XP_064770581.1">
    <property type="nucleotide sequence ID" value="XM_064909962.1"/>
</dbReference>
<dbReference type="Gene3D" id="1.20.1250.20">
    <property type="entry name" value="MFS general substrate transporter like domains"/>
    <property type="match status" value="1"/>
</dbReference>
<protein>
    <submittedName>
        <fullName evidence="7">Acetyl-coenzyme A transporter 1</fullName>
    </submittedName>
</protein>
<proteinExistence type="predicted"/>
<dbReference type="Pfam" id="PF13000">
    <property type="entry name" value="Acatn"/>
    <property type="match status" value="2"/>
</dbReference>
<keyword evidence="8" id="KW-1185">Reference proteome</keyword>